<dbReference type="Pfam" id="PF12255">
    <property type="entry name" value="TcdB_toxin_midC"/>
    <property type="match status" value="1"/>
</dbReference>
<feature type="region of interest" description="Disordered" evidence="4">
    <location>
        <begin position="1"/>
        <end position="48"/>
    </location>
</feature>
<feature type="domain" description="Insecticide toxin TcdB middle/C-terminal" evidence="5">
    <location>
        <begin position="885"/>
        <end position="997"/>
    </location>
</feature>
<organism evidence="7 8">
    <name type="scientific">Patellaria atrata CBS 101060</name>
    <dbReference type="NCBI Taxonomy" id="1346257"/>
    <lineage>
        <taxon>Eukaryota</taxon>
        <taxon>Fungi</taxon>
        <taxon>Dikarya</taxon>
        <taxon>Ascomycota</taxon>
        <taxon>Pezizomycotina</taxon>
        <taxon>Dothideomycetes</taxon>
        <taxon>Dothideomycetes incertae sedis</taxon>
        <taxon>Patellariales</taxon>
        <taxon>Patellariaceae</taxon>
        <taxon>Patellaria</taxon>
    </lineage>
</organism>
<evidence type="ECO:0000259" key="6">
    <source>
        <dbReference type="Pfam" id="PF12256"/>
    </source>
</evidence>
<name>A0A9P4S760_9PEZI</name>
<keyword evidence="2" id="KW-0964">Secreted</keyword>
<dbReference type="InterPro" id="IPR003284">
    <property type="entry name" value="Sal_SpvB"/>
</dbReference>
<proteinExistence type="predicted"/>
<accession>A0A9P4S760</accession>
<dbReference type="Proteomes" id="UP000799429">
    <property type="component" value="Unassembled WGS sequence"/>
</dbReference>
<dbReference type="NCBIfam" id="TIGR03696">
    <property type="entry name" value="Rhs_assc_core"/>
    <property type="match status" value="1"/>
</dbReference>
<dbReference type="InterPro" id="IPR022045">
    <property type="entry name" value="TcdB_toxin_mid/N"/>
</dbReference>
<dbReference type="Pfam" id="PF03534">
    <property type="entry name" value="SpvB"/>
    <property type="match status" value="1"/>
</dbReference>
<dbReference type="SUPFAM" id="SSF69318">
    <property type="entry name" value="Integrin alpha N-terminal domain"/>
    <property type="match status" value="1"/>
</dbReference>
<comment type="caution">
    <text evidence="7">The sequence shown here is derived from an EMBL/GenBank/DDBJ whole genome shotgun (WGS) entry which is preliminary data.</text>
</comment>
<dbReference type="OrthoDB" id="5426877at2759"/>
<evidence type="ECO:0000313" key="7">
    <source>
        <dbReference type="EMBL" id="KAF2837324.1"/>
    </source>
</evidence>
<dbReference type="GO" id="GO:0005737">
    <property type="term" value="C:cytoplasm"/>
    <property type="evidence" value="ECO:0007669"/>
    <property type="project" value="InterPro"/>
</dbReference>
<evidence type="ECO:0000256" key="4">
    <source>
        <dbReference type="SAM" id="MobiDB-lite"/>
    </source>
</evidence>
<dbReference type="InterPro" id="IPR022044">
    <property type="entry name" value="TcdB_toxin_mid/C"/>
</dbReference>
<dbReference type="PANTHER" id="PTHR32305">
    <property type="match status" value="1"/>
</dbReference>
<gene>
    <name evidence="7" type="ORF">M501DRAFT_1018230</name>
</gene>
<dbReference type="InterPro" id="IPR022385">
    <property type="entry name" value="Rhs_assc_core"/>
</dbReference>
<dbReference type="InterPro" id="IPR050708">
    <property type="entry name" value="T6SS_VgrG/RHS"/>
</dbReference>
<evidence type="ECO:0000256" key="3">
    <source>
        <dbReference type="ARBA" id="ARBA00023026"/>
    </source>
</evidence>
<evidence type="ECO:0000259" key="5">
    <source>
        <dbReference type="Pfam" id="PF12255"/>
    </source>
</evidence>
<protein>
    <submittedName>
        <fullName evidence="7">SpvB-domain-containing protein</fullName>
    </submittedName>
</protein>
<reference evidence="7" key="1">
    <citation type="journal article" date="2020" name="Stud. Mycol.">
        <title>101 Dothideomycetes genomes: a test case for predicting lifestyles and emergence of pathogens.</title>
        <authorList>
            <person name="Haridas S."/>
            <person name="Albert R."/>
            <person name="Binder M."/>
            <person name="Bloem J."/>
            <person name="Labutti K."/>
            <person name="Salamov A."/>
            <person name="Andreopoulos B."/>
            <person name="Baker S."/>
            <person name="Barry K."/>
            <person name="Bills G."/>
            <person name="Bluhm B."/>
            <person name="Cannon C."/>
            <person name="Castanera R."/>
            <person name="Culley D."/>
            <person name="Daum C."/>
            <person name="Ezra D."/>
            <person name="Gonzalez J."/>
            <person name="Henrissat B."/>
            <person name="Kuo A."/>
            <person name="Liang C."/>
            <person name="Lipzen A."/>
            <person name="Lutzoni F."/>
            <person name="Magnuson J."/>
            <person name="Mondo S."/>
            <person name="Nolan M."/>
            <person name="Ohm R."/>
            <person name="Pangilinan J."/>
            <person name="Park H.-J."/>
            <person name="Ramirez L."/>
            <person name="Alfaro M."/>
            <person name="Sun H."/>
            <person name="Tritt A."/>
            <person name="Yoshinaga Y."/>
            <person name="Zwiers L.-H."/>
            <person name="Turgeon B."/>
            <person name="Goodwin S."/>
            <person name="Spatafora J."/>
            <person name="Crous P."/>
            <person name="Grigoriev I."/>
        </authorList>
    </citation>
    <scope>NUCLEOTIDE SEQUENCE</scope>
    <source>
        <strain evidence="7">CBS 101060</strain>
    </source>
</reference>
<evidence type="ECO:0000256" key="2">
    <source>
        <dbReference type="ARBA" id="ARBA00022525"/>
    </source>
</evidence>
<dbReference type="GO" id="GO:0005576">
    <property type="term" value="C:extracellular region"/>
    <property type="evidence" value="ECO:0007669"/>
    <property type="project" value="UniProtKB-SubCell"/>
</dbReference>
<feature type="region of interest" description="Disordered" evidence="4">
    <location>
        <begin position="1831"/>
        <end position="1851"/>
    </location>
</feature>
<dbReference type="InterPro" id="IPR028994">
    <property type="entry name" value="Integrin_alpha_N"/>
</dbReference>
<dbReference type="PANTHER" id="PTHR32305:SF15">
    <property type="entry name" value="PROTEIN RHSA-RELATED"/>
    <property type="match status" value="1"/>
</dbReference>
<feature type="compositionally biased region" description="Polar residues" evidence="4">
    <location>
        <begin position="20"/>
        <end position="41"/>
    </location>
</feature>
<dbReference type="Pfam" id="PF12256">
    <property type="entry name" value="TcdB_toxin_midN"/>
    <property type="match status" value="1"/>
</dbReference>
<dbReference type="PRINTS" id="PR00394">
    <property type="entry name" value="RHSPROTEIN"/>
</dbReference>
<dbReference type="Gene3D" id="2.180.10.10">
    <property type="entry name" value="RHS repeat-associated core"/>
    <property type="match status" value="1"/>
</dbReference>
<comment type="subcellular location">
    <subcellularLocation>
        <location evidence="1">Secreted</location>
    </subcellularLocation>
</comment>
<evidence type="ECO:0000256" key="1">
    <source>
        <dbReference type="ARBA" id="ARBA00004613"/>
    </source>
</evidence>
<keyword evidence="8" id="KW-1185">Reference proteome</keyword>
<evidence type="ECO:0000313" key="8">
    <source>
        <dbReference type="Proteomes" id="UP000799429"/>
    </source>
</evidence>
<feature type="domain" description="Insecticide toxin TcdB middle/N-terminal" evidence="6">
    <location>
        <begin position="701"/>
        <end position="829"/>
    </location>
</feature>
<keyword evidence="3" id="KW-0843">Virulence</keyword>
<dbReference type="EMBL" id="MU006100">
    <property type="protein sequence ID" value="KAF2837324.1"/>
    <property type="molecule type" value="Genomic_DNA"/>
</dbReference>
<sequence>MRKPAPNVIPSRNGDHSQHDSNAPSSLPSSGTPNVTSSPSVSGRGGGAYRSISPDFKVNPINGSMSLSLTIHTSPGRSGFGPSLSLNYDSGSGDGFLGFGWQLSLSSISRKTSKGIPLYDDTDTFVLSGFEDLVPDAGTDVQTCGRYTVQRYKSRVENDVVRIEHWIDRTDEGNRYWKTISGSNVATYYGETDESRIFDTDDQGRKRIFSWLACRTYDSRGNATEFSYKKEDSQGIEGLPAAESLCEEHRTSESRGRMKYIKQISYGNQHPNRDLDTWEAQPYVGDWMFKIVFDYGEHDSETPDPLGNEPWRLRKYPFSACNSGFEIRTYRLCRRILMFHNFRKEIKREHCLVSSTAFQYDEINGVTLLSAVTANGHSPSGEYQYKTESLPPLEFRYTQPMEIQNAQLKTATYETLHQMSITAGFKTEWVDLEGEGAPGILLKLENGPWTYQRNEMLKSQNPHGFGPAKLLPLRPITDFNSEHYFEDMNHDGNMDIVYLDHTGAISGYHERIDEAWSEFSTFEAVPNISLLDQGVKRIDLCGNGFQDVVQEEGAGEVFRFKNLGSSGFSLGQKLPIANGGPRFTSKDPGTGIFTADMTGDGLTDVVEVSNGKVSYWSNLGHGFFGKSVIMNDSPVLDSHEQFELTRVRLADITGSGTSDLLYLPRQGGINVYYNLAGNGWSSVSHISCFPVVDNLSSVFTTDLFGNGTSCLCWSRSASSSHQNSTISFIELAAGGKPHLLSSYSNGLGVHMAITYQSSTKFFLEDEGLGRSWKTKLPFPVQCVSDIVSRDVISQTSKRTRYSYHDGFYDGKEREFRGFGMVENWDEEAFGSEKMPYLQRPPIHTKVWYYTGATYETPDVTDGFSKPLISSTKLPQNIGVDEHYEVYRAIKGSKAREELYSDDDSDMSSIPFYVREFSYEVRRVQGPQGEHPGVYRVVPRQSSKAHYERNINDPKVEFEFALDVNKYGDVVKSLILVNPRVQSTLINPRDKFRQEACMGSYTENLFTEPFDENVEYFHKPFLANQRQYRFVGVFTQDITDFDLWYENGYEFFFKATEEISCNNAIPHSSPPKRSMVKEARTYFWDSALKKRLPLGKVEPFSEVDQTFELVFTEELIDFAYSSFNILQGRELNEILINGGYTKLEEDDRWWVPSARSVYSLDHSKSLQQARRSFYCPGITIDPFGETSEVVLDEHYYLPIESIDPLQNKIQFKNSYIHLQPFETVDANMNLQQSAFDAFGRIVGTARMGKKDEAVGDSLEAFEPIVSKEDILEFARDPCGPVSKRLLGNASQRTVIYTSKFEEGSTTGDSLTSFVAQISCDTHMRDRHSGSQYMISFTYSDGNGSPLQDITLCSIDKSGLARWRVSEWIIKDSKGNSIKICQPSFAPSHRFRFESNIDSPKTTNLLDPLDRVIGTLNADHTWTKVEVNPWSSAEYDSGDTVQVEDPTLDTRVGSFFKCLLPSDYLPTWLQSQDLSSESDPATKLAKTQSMVYSEKPNISHFDGTGNIILSEIQIDKGKRLYCRTEYDVAGRFIARYDQMNRLVEQSWYDYLGRRLLVKTMDSGQMRVIYDCNGKVLFSWTDRGILLRHGYDPLGRETDLWMTESSLPETLLHNFQYGEDVPDSAMHNLRGQVVQIRDQSGVSSNESFDFKGNNLRTRTWMAEDYKKTLDWNSTIELEKNEYATSNVFDAANRLVGFEDSTGCLTSKTYDQAGNLVKVSTQGKKETTATELISAMTYTADSKPLMLKYGNGVTVSYTYDEKTRQILRKNTKLSTGKSIQDIHYTRDCLQRVILKKDSAQDTIYFRNAKVDPKWTYTYDSLGQLVQATGREQMDVSNGGGHKLRPHSTKSSFSIDNLPGNGEQLCEYVENYYYDGAGNILEMKHAPLQQVSVTGWSREFKYKELNALDSDTNSNQLSQTITGGIAEMYLYDKSGGSQNGCMISMPEYSHLSWDHADRLRSSSTQIMNTGTPETTWYVYDHEGTRVRKVRERACSGDESKTTSKLSERVYLPGADIYRTFAGDGSSVISEIISSDIKGLSTIAILERNTTTNSVLIRFQLGDNIELDDQGRLISYEEYSPFGSTTYIACGSGITAPSKYRYAAYERDTETGLFFCEHRYYAPWLGRWISADPLGLADGFNLYEYVGNDPINMHDPSGTMRTEFDDNDNDDDIPRGGFRNKIEKFKDKVSKSVKVVKNQTSSIVKKARNKVGTGIEALGKYIKGNTDLAEPQGLENQLQSTENTKNDLEAYGNTAVPDANHVNTNHARIVGKMRPYGDQHHLFQKKFAGLFRAAGIEPNALTLFVAKEIHITIGPEHDRAWEAFFDREITALQNQGHDLQARDYIGLLNHIENNQLQYRNKMYDQLIMNLHGTGLTLDRIQNSIGYYQMDYELRGNLLTKEMFEGFQPLADQAGGLVTGGTMDFGADDNSQVGFFDDETYYSDNESQGISLIKSSYNI</sequence>